<protein>
    <submittedName>
        <fullName evidence="1">Uncharacterized protein</fullName>
    </submittedName>
</protein>
<sequence length="116" mass="12780">MLNVLGRFSPKTGKHASKSVSVKETDFTMPHWEGHEIGVLSTLAGCAGILHGSMPKGWVRSFIHRQPVPAMSVFMFSVGVLLPVTVVPLRRAIGLPTNQYDAEHPKVKYPKFEALE</sequence>
<reference evidence="1" key="1">
    <citation type="submission" date="2023-08" db="EMBL/GenBank/DDBJ databases">
        <authorList>
            <person name="Audoor S."/>
            <person name="Bilcke G."/>
        </authorList>
    </citation>
    <scope>NUCLEOTIDE SEQUENCE</scope>
</reference>
<proteinExistence type="predicted"/>
<dbReference type="AlphaFoldDB" id="A0AAD2JPD4"/>
<gene>
    <name evidence="1" type="ORF">CYCCA115_LOCUS22375</name>
</gene>
<comment type="caution">
    <text evidence="1">The sequence shown here is derived from an EMBL/GenBank/DDBJ whole genome shotgun (WGS) entry which is preliminary data.</text>
</comment>
<dbReference type="Proteomes" id="UP001295423">
    <property type="component" value="Unassembled WGS sequence"/>
</dbReference>
<accession>A0AAD2JPD4</accession>
<evidence type="ECO:0000313" key="2">
    <source>
        <dbReference type="Proteomes" id="UP001295423"/>
    </source>
</evidence>
<keyword evidence="2" id="KW-1185">Reference proteome</keyword>
<evidence type="ECO:0000313" key="1">
    <source>
        <dbReference type="EMBL" id="CAJ1966792.1"/>
    </source>
</evidence>
<name>A0AAD2JPD4_9STRA</name>
<organism evidence="1 2">
    <name type="scientific">Cylindrotheca closterium</name>
    <dbReference type="NCBI Taxonomy" id="2856"/>
    <lineage>
        <taxon>Eukaryota</taxon>
        <taxon>Sar</taxon>
        <taxon>Stramenopiles</taxon>
        <taxon>Ochrophyta</taxon>
        <taxon>Bacillariophyta</taxon>
        <taxon>Bacillariophyceae</taxon>
        <taxon>Bacillariophycidae</taxon>
        <taxon>Bacillariales</taxon>
        <taxon>Bacillariaceae</taxon>
        <taxon>Cylindrotheca</taxon>
    </lineage>
</organism>
<dbReference type="EMBL" id="CAKOGP040002313">
    <property type="protein sequence ID" value="CAJ1966792.1"/>
    <property type="molecule type" value="Genomic_DNA"/>
</dbReference>